<keyword evidence="2 8" id="KW-1003">Cell membrane</keyword>
<dbReference type="NCBIfam" id="TIGR00546">
    <property type="entry name" value="lnt"/>
    <property type="match status" value="1"/>
</dbReference>
<feature type="transmembrane region" description="Helical" evidence="8">
    <location>
        <begin position="511"/>
        <end position="529"/>
    </location>
</feature>
<keyword evidence="6 8" id="KW-0472">Membrane</keyword>
<dbReference type="InterPro" id="IPR003010">
    <property type="entry name" value="C-N_Hydrolase"/>
</dbReference>
<evidence type="ECO:0000256" key="5">
    <source>
        <dbReference type="ARBA" id="ARBA00022989"/>
    </source>
</evidence>
<comment type="subcellular location">
    <subcellularLocation>
        <location evidence="1 8">Cell membrane</location>
        <topology evidence="1 8">Multi-pass membrane protein</topology>
    </subcellularLocation>
</comment>
<dbReference type="SUPFAM" id="SSF56317">
    <property type="entry name" value="Carbon-nitrogen hydrolase"/>
    <property type="match status" value="1"/>
</dbReference>
<dbReference type="PANTHER" id="PTHR38686">
    <property type="entry name" value="APOLIPOPROTEIN N-ACYLTRANSFERASE"/>
    <property type="match status" value="1"/>
</dbReference>
<comment type="similarity">
    <text evidence="8">Belongs to the CN hydrolase family. Apolipoprotein N-acyltransferase subfamily.</text>
</comment>
<dbReference type="PANTHER" id="PTHR38686:SF1">
    <property type="entry name" value="APOLIPOPROTEIN N-ACYLTRANSFERASE"/>
    <property type="match status" value="1"/>
</dbReference>
<dbReference type="EMBL" id="FLUQ01000001">
    <property type="protein sequence ID" value="SBW00485.1"/>
    <property type="molecule type" value="Genomic_DNA"/>
</dbReference>
<feature type="transmembrane region" description="Helical" evidence="8">
    <location>
        <begin position="217"/>
        <end position="236"/>
    </location>
</feature>
<dbReference type="PROSITE" id="PS50263">
    <property type="entry name" value="CN_HYDROLASE"/>
    <property type="match status" value="1"/>
</dbReference>
<evidence type="ECO:0000256" key="8">
    <source>
        <dbReference type="HAMAP-Rule" id="MF_01148"/>
    </source>
</evidence>
<comment type="pathway">
    <text evidence="8">Protein modification; lipoprotein biosynthesis (N-acyl transfer).</text>
</comment>
<dbReference type="AlphaFoldDB" id="A0A212JMF0"/>
<feature type="domain" description="CN hydrolase" evidence="9">
    <location>
        <begin position="249"/>
        <end position="500"/>
    </location>
</feature>
<evidence type="ECO:0000256" key="7">
    <source>
        <dbReference type="ARBA" id="ARBA00023315"/>
    </source>
</evidence>
<dbReference type="EC" id="2.3.1.269" evidence="8"/>
<reference evidence="10" key="1">
    <citation type="submission" date="2016-04" db="EMBL/GenBank/DDBJ databases">
        <authorList>
            <person name="Evans L.H."/>
            <person name="Alamgir A."/>
            <person name="Owens N."/>
            <person name="Weber N.D."/>
            <person name="Virtaneva K."/>
            <person name="Barbian K."/>
            <person name="Babar A."/>
            <person name="Rosenke K."/>
        </authorList>
    </citation>
    <scope>NUCLEOTIDE SEQUENCE</scope>
    <source>
        <strain evidence="10">86</strain>
    </source>
</reference>
<feature type="transmembrane region" description="Helical" evidence="8">
    <location>
        <begin position="66"/>
        <end position="84"/>
    </location>
</feature>
<gene>
    <name evidence="8 10" type="primary">lnt</name>
    <name evidence="10" type="ORF">KL86DPRO_11792</name>
</gene>
<evidence type="ECO:0000256" key="2">
    <source>
        <dbReference type="ARBA" id="ARBA00022475"/>
    </source>
</evidence>
<dbReference type="InterPro" id="IPR004563">
    <property type="entry name" value="Apolipo_AcylTrfase"/>
</dbReference>
<comment type="catalytic activity">
    <reaction evidence="8">
        <text>N-terminal S-1,2-diacyl-sn-glyceryl-L-cysteinyl-[lipoprotein] + a glycerophospholipid = N-acyl-S-1,2-diacyl-sn-glyceryl-L-cysteinyl-[lipoprotein] + a 2-acyl-sn-glycero-3-phospholipid + H(+)</text>
        <dbReference type="Rhea" id="RHEA:48228"/>
        <dbReference type="Rhea" id="RHEA-COMP:14681"/>
        <dbReference type="Rhea" id="RHEA-COMP:14684"/>
        <dbReference type="ChEBI" id="CHEBI:15378"/>
        <dbReference type="ChEBI" id="CHEBI:136912"/>
        <dbReference type="ChEBI" id="CHEBI:140656"/>
        <dbReference type="ChEBI" id="CHEBI:140657"/>
        <dbReference type="ChEBI" id="CHEBI:140660"/>
        <dbReference type="EC" id="2.3.1.269"/>
    </reaction>
</comment>
<evidence type="ECO:0000256" key="1">
    <source>
        <dbReference type="ARBA" id="ARBA00004651"/>
    </source>
</evidence>
<protein>
    <recommendedName>
        <fullName evidence="8">Apolipoprotein N-acyltransferase</fullName>
        <shortName evidence="8">ALP N-acyltransferase</shortName>
        <ecNumber evidence="8">2.3.1.269</ecNumber>
    </recommendedName>
</protein>
<proteinExistence type="inferred from homology"/>
<accession>A0A212JMF0</accession>
<dbReference type="Pfam" id="PF00795">
    <property type="entry name" value="CN_hydrolase"/>
    <property type="match status" value="1"/>
</dbReference>
<evidence type="ECO:0000256" key="4">
    <source>
        <dbReference type="ARBA" id="ARBA00022692"/>
    </source>
</evidence>
<dbReference type="UniPathway" id="UPA00666"/>
<evidence type="ECO:0000313" key="10">
    <source>
        <dbReference type="EMBL" id="SBW00485.1"/>
    </source>
</evidence>
<keyword evidence="4 8" id="KW-0812">Transmembrane</keyword>
<evidence type="ECO:0000256" key="6">
    <source>
        <dbReference type="ARBA" id="ARBA00023136"/>
    </source>
</evidence>
<dbReference type="GO" id="GO:0042158">
    <property type="term" value="P:lipoprotein biosynthetic process"/>
    <property type="evidence" value="ECO:0007669"/>
    <property type="project" value="UniProtKB-UniRule"/>
</dbReference>
<dbReference type="InterPro" id="IPR045378">
    <property type="entry name" value="LNT_N"/>
</dbReference>
<dbReference type="HAMAP" id="MF_01148">
    <property type="entry name" value="Lnt"/>
    <property type="match status" value="1"/>
</dbReference>
<feature type="transmembrane region" description="Helical" evidence="8">
    <location>
        <begin position="128"/>
        <end position="144"/>
    </location>
</feature>
<keyword evidence="7 8" id="KW-0012">Acyltransferase</keyword>
<evidence type="ECO:0000256" key="3">
    <source>
        <dbReference type="ARBA" id="ARBA00022679"/>
    </source>
</evidence>
<feature type="transmembrane region" description="Helical" evidence="8">
    <location>
        <begin position="170"/>
        <end position="196"/>
    </location>
</feature>
<dbReference type="Gene3D" id="3.60.110.10">
    <property type="entry name" value="Carbon-nitrogen hydrolase"/>
    <property type="match status" value="1"/>
</dbReference>
<feature type="transmembrane region" description="Helical" evidence="8">
    <location>
        <begin position="41"/>
        <end position="59"/>
    </location>
</feature>
<dbReference type="CDD" id="cd07571">
    <property type="entry name" value="ALP_N-acyl_transferase"/>
    <property type="match status" value="1"/>
</dbReference>
<sequence length="542" mass="59390">MNAPVMLTVPERNALRATVLCLALLGGAGLFLGYANPFYQLPPLVLFFPACLATLARIIPTVKGSFYAGWLCATIGNSACLYWISVPMHDYGMVPWALTVPAVLALGAYLGLYGGLFALFYRLFRDRLPFFAALVLVCPLWAALDTAKEYLFTGFPWVTLSVAFIPWTEWVQAASAVGSTVLSGIFAMVAVALAEARPIRLSLGSAPAIMPKKRERLCLLLAVLPLLLVYGCSFLPPLPEGRSVTVGLVQGNVDQNQKWDPAYQTGTLARYLTLSEWTVNPAMGRLQKPVDFILWPETAMPFYLESNAALADRLITFSARFSVPLVFGAPGKSDRPDGTGFYNRMWLQTPTLFERQSYDKQHLVPFGEYVPLSIPLPFIEYLMQGLDFIPGTSQAPLRTGDLALGGLICYEAIFPDLARQRVADGANILVNISNDAWFGYTAAPVQHLHLTAMRAVEQGRYIARATNTGISAVITPRGAIAARGSLFKAESLVGTARLVSGLTVYHRIGPFLLWGCIILSLTTGVWCLVQERRRAKDPRERA</sequence>
<keyword evidence="3 8" id="KW-0808">Transferase</keyword>
<name>A0A212JMF0_9DELT</name>
<dbReference type="GO" id="GO:0005886">
    <property type="term" value="C:plasma membrane"/>
    <property type="evidence" value="ECO:0007669"/>
    <property type="project" value="UniProtKB-SubCell"/>
</dbReference>
<evidence type="ECO:0000259" key="9">
    <source>
        <dbReference type="PROSITE" id="PS50263"/>
    </source>
</evidence>
<keyword evidence="5 8" id="KW-1133">Transmembrane helix</keyword>
<feature type="transmembrane region" description="Helical" evidence="8">
    <location>
        <begin position="14"/>
        <end position="35"/>
    </location>
</feature>
<dbReference type="InterPro" id="IPR036526">
    <property type="entry name" value="C-N_Hydrolase_sf"/>
</dbReference>
<dbReference type="GO" id="GO:0016410">
    <property type="term" value="F:N-acyltransferase activity"/>
    <property type="evidence" value="ECO:0007669"/>
    <property type="project" value="UniProtKB-UniRule"/>
</dbReference>
<feature type="transmembrane region" description="Helical" evidence="8">
    <location>
        <begin position="96"/>
        <end position="121"/>
    </location>
</feature>
<keyword evidence="10" id="KW-0449">Lipoprotein</keyword>
<organism evidence="10">
    <name type="scientific">uncultured delta proteobacterium</name>
    <dbReference type="NCBI Taxonomy" id="34034"/>
    <lineage>
        <taxon>Bacteria</taxon>
        <taxon>Deltaproteobacteria</taxon>
        <taxon>environmental samples</taxon>
    </lineage>
</organism>
<comment type="function">
    <text evidence="8">Catalyzes the phospholipid dependent N-acylation of the N-terminal cysteine of apolipoprotein, the last step in lipoprotein maturation.</text>
</comment>
<dbReference type="Pfam" id="PF20154">
    <property type="entry name" value="LNT_N"/>
    <property type="match status" value="1"/>
</dbReference>